<keyword evidence="4 11" id="KW-0378">Hydrolase</keyword>
<sequence length="471" mass="52533">MYLLRFIVITLIYSWGRAFEIGPSNQNYTDKLQTLRMQLSIINIKQFERLIDGVCVPSCFIAVVAAQGWQDTQFYPDYQTFDPGYHSPPSIQQQQRHQSYNSESSKSSYTPIATIYQTRPHRQQQQQIQQYKPVHSSKHRSPIPTPKPNTSTSNRRGSIKPPSRRRFQNQGTQLNQVSAVQNQKVSSRQPVKRFVNSPLCGISVNTRIVGGREIAPGQFPWMARLAYRNRTSGKLTYRCAGSVISDRYIVTAAHCVTNLVSSLEVFLVRVGELDTKRNLDCELNPVTCVIPQDYDIQKIIPHEKYDSPKYANDIALIKLVRPLNATEITPICLPVDELASADKKLTGKTGIIAGWGSKIAGGVKQNPSLQYVLLPIVNRTKCATSYAQFSANSRTPIIVTESQICAQGMENMDACQGDSGGPLMIEGPSTNARFTLLGLVSFGPRTCGVSNFPGVYTRVSAYVDWIVSNMN</sequence>
<evidence type="ECO:0000256" key="1">
    <source>
        <dbReference type="ARBA" id="ARBA00022659"/>
    </source>
</evidence>
<comment type="similarity">
    <text evidence="8">Belongs to the peptidase S1 family. CLIP subfamily.</text>
</comment>
<dbReference type="InterPro" id="IPR018114">
    <property type="entry name" value="TRYPSIN_HIS"/>
</dbReference>
<evidence type="ECO:0000256" key="2">
    <source>
        <dbReference type="ARBA" id="ARBA00022670"/>
    </source>
</evidence>
<keyword evidence="5" id="KW-0353">Hemolymph clotting</keyword>
<dbReference type="InterPro" id="IPR001314">
    <property type="entry name" value="Peptidase_S1A"/>
</dbReference>
<name>A0A7R8UQ67_HERIL</name>
<evidence type="ECO:0000256" key="8">
    <source>
        <dbReference type="ARBA" id="ARBA00024195"/>
    </source>
</evidence>
<keyword evidence="7" id="KW-1015">Disulfide bond</keyword>
<keyword evidence="16" id="KW-1185">Reference proteome</keyword>
<evidence type="ECO:0000313" key="15">
    <source>
        <dbReference type="EMBL" id="CAD7084974.1"/>
    </source>
</evidence>
<evidence type="ECO:0000256" key="5">
    <source>
        <dbReference type="ARBA" id="ARBA00022820"/>
    </source>
</evidence>
<dbReference type="InterPro" id="IPR043504">
    <property type="entry name" value="Peptidase_S1_PA_chymotrypsin"/>
</dbReference>
<dbReference type="PROSITE" id="PS00135">
    <property type="entry name" value="TRYPSIN_SER"/>
    <property type="match status" value="1"/>
</dbReference>
<dbReference type="InterPro" id="IPR001254">
    <property type="entry name" value="Trypsin_dom"/>
</dbReference>
<dbReference type="AlphaFoldDB" id="A0A7R8UQ67"/>
<evidence type="ECO:0000259" key="14">
    <source>
        <dbReference type="PROSITE" id="PS50240"/>
    </source>
</evidence>
<feature type="signal peptide" evidence="13">
    <location>
        <begin position="1"/>
        <end position="18"/>
    </location>
</feature>
<dbReference type="FunFam" id="2.40.10.10:FF:000120">
    <property type="entry name" value="Putative serine protease"/>
    <property type="match status" value="1"/>
</dbReference>
<gene>
    <name evidence="15" type="ORF">HERILL_LOCUS7844</name>
</gene>
<keyword evidence="2 11" id="KW-0645">Protease</keyword>
<comment type="catalytic activity">
    <reaction evidence="9">
        <text>Selective cleavage of 103-Arg-|-Ser-104 and 124-Ile-|-Ile-125 bonds in Limulus clotting factor B to form activated factor B. Cleavage of -Pro-Arg-|-Xaa- bonds in synthetic substrates.</text>
        <dbReference type="EC" id="3.4.21.84"/>
    </reaction>
</comment>
<feature type="region of interest" description="Disordered" evidence="12">
    <location>
        <begin position="85"/>
        <end position="171"/>
    </location>
</feature>
<feature type="compositionally biased region" description="Low complexity" evidence="12">
    <location>
        <begin position="99"/>
        <end position="108"/>
    </location>
</feature>
<feature type="compositionally biased region" description="Polar residues" evidence="12">
    <location>
        <begin position="89"/>
        <end position="98"/>
    </location>
</feature>
<dbReference type="OrthoDB" id="547031at2759"/>
<dbReference type="GO" id="GO:0006508">
    <property type="term" value="P:proteolysis"/>
    <property type="evidence" value="ECO:0007669"/>
    <property type="project" value="UniProtKB-KW"/>
</dbReference>
<dbReference type="Gene3D" id="2.40.10.10">
    <property type="entry name" value="Trypsin-like serine proteases"/>
    <property type="match status" value="2"/>
</dbReference>
<evidence type="ECO:0000256" key="12">
    <source>
        <dbReference type="SAM" id="MobiDB-lite"/>
    </source>
</evidence>
<dbReference type="InParanoid" id="A0A7R8UQ67"/>
<organism evidence="15 16">
    <name type="scientific">Hermetia illucens</name>
    <name type="common">Black soldier fly</name>
    <dbReference type="NCBI Taxonomy" id="343691"/>
    <lineage>
        <taxon>Eukaryota</taxon>
        <taxon>Metazoa</taxon>
        <taxon>Ecdysozoa</taxon>
        <taxon>Arthropoda</taxon>
        <taxon>Hexapoda</taxon>
        <taxon>Insecta</taxon>
        <taxon>Pterygota</taxon>
        <taxon>Neoptera</taxon>
        <taxon>Endopterygota</taxon>
        <taxon>Diptera</taxon>
        <taxon>Brachycera</taxon>
        <taxon>Stratiomyomorpha</taxon>
        <taxon>Stratiomyidae</taxon>
        <taxon>Hermetiinae</taxon>
        <taxon>Hermetia</taxon>
    </lineage>
</organism>
<dbReference type="EC" id="3.4.21.84" evidence="10"/>
<evidence type="ECO:0000256" key="10">
    <source>
        <dbReference type="ARBA" id="ARBA00066707"/>
    </source>
</evidence>
<reference evidence="15 16" key="1">
    <citation type="submission" date="2020-11" db="EMBL/GenBank/DDBJ databases">
        <authorList>
            <person name="Wallbank WR R."/>
            <person name="Pardo Diaz C."/>
            <person name="Kozak K."/>
            <person name="Martin S."/>
            <person name="Jiggins C."/>
            <person name="Moest M."/>
            <person name="Warren A I."/>
            <person name="Generalovic N T."/>
            <person name="Byers J.R.P. K."/>
            <person name="Montejo-Kovacevich G."/>
            <person name="Yen C E."/>
        </authorList>
    </citation>
    <scope>NUCLEOTIDE SEQUENCE [LARGE SCALE GENOMIC DNA]</scope>
</reference>
<evidence type="ECO:0000256" key="6">
    <source>
        <dbReference type="ARBA" id="ARBA00022825"/>
    </source>
</evidence>
<dbReference type="EMBL" id="LR899011">
    <property type="protein sequence ID" value="CAD7084974.1"/>
    <property type="molecule type" value="Genomic_DNA"/>
</dbReference>
<dbReference type="Pfam" id="PF00089">
    <property type="entry name" value="Trypsin"/>
    <property type="match status" value="1"/>
</dbReference>
<evidence type="ECO:0000256" key="7">
    <source>
        <dbReference type="ARBA" id="ARBA00023157"/>
    </source>
</evidence>
<dbReference type="InterPro" id="IPR009003">
    <property type="entry name" value="Peptidase_S1_PA"/>
</dbReference>
<dbReference type="GO" id="GO:0042381">
    <property type="term" value="P:hemolymph coagulation"/>
    <property type="evidence" value="ECO:0007669"/>
    <property type="project" value="UniProtKB-KW"/>
</dbReference>
<dbReference type="CDD" id="cd00190">
    <property type="entry name" value="Tryp_SPc"/>
    <property type="match status" value="1"/>
</dbReference>
<evidence type="ECO:0000256" key="13">
    <source>
        <dbReference type="SAM" id="SignalP"/>
    </source>
</evidence>
<dbReference type="PROSITE" id="PS50240">
    <property type="entry name" value="TRYPSIN_DOM"/>
    <property type="match status" value="1"/>
</dbReference>
<dbReference type="Proteomes" id="UP000594454">
    <property type="component" value="Chromosome 3"/>
</dbReference>
<proteinExistence type="inferred from homology"/>
<feature type="chain" id="PRO_5030789522" description="limulus clotting factor C" evidence="13">
    <location>
        <begin position="19"/>
        <end position="471"/>
    </location>
</feature>
<dbReference type="PROSITE" id="PS00134">
    <property type="entry name" value="TRYPSIN_HIS"/>
    <property type="match status" value="1"/>
</dbReference>
<evidence type="ECO:0000256" key="9">
    <source>
        <dbReference type="ARBA" id="ARBA00052079"/>
    </source>
</evidence>
<dbReference type="InterPro" id="IPR051487">
    <property type="entry name" value="Ser/Thr_Proteases_Immune/Dev"/>
</dbReference>
<evidence type="ECO:0000313" key="16">
    <source>
        <dbReference type="Proteomes" id="UP000594454"/>
    </source>
</evidence>
<evidence type="ECO:0000256" key="11">
    <source>
        <dbReference type="RuleBase" id="RU363034"/>
    </source>
</evidence>
<dbReference type="InterPro" id="IPR033116">
    <property type="entry name" value="TRYPSIN_SER"/>
</dbReference>
<protein>
    <recommendedName>
        <fullName evidence="10">limulus clotting factor C</fullName>
        <ecNumber evidence="10">3.4.21.84</ecNumber>
    </recommendedName>
</protein>
<feature type="domain" description="Peptidase S1" evidence="14">
    <location>
        <begin position="208"/>
        <end position="471"/>
    </location>
</feature>
<keyword evidence="1" id="KW-0768">Sushi</keyword>
<dbReference type="SUPFAM" id="SSF50494">
    <property type="entry name" value="Trypsin-like serine proteases"/>
    <property type="match status" value="1"/>
</dbReference>
<evidence type="ECO:0000256" key="4">
    <source>
        <dbReference type="ARBA" id="ARBA00022801"/>
    </source>
</evidence>
<keyword evidence="6 11" id="KW-0720">Serine protease</keyword>
<evidence type="ECO:0000256" key="3">
    <source>
        <dbReference type="ARBA" id="ARBA00022729"/>
    </source>
</evidence>
<keyword evidence="3 13" id="KW-0732">Signal</keyword>
<accession>A0A7R8UQ67</accession>
<dbReference type="PANTHER" id="PTHR24256">
    <property type="entry name" value="TRYPTASE-RELATED"/>
    <property type="match status" value="1"/>
</dbReference>
<dbReference type="GO" id="GO:0004252">
    <property type="term" value="F:serine-type endopeptidase activity"/>
    <property type="evidence" value="ECO:0007669"/>
    <property type="project" value="InterPro"/>
</dbReference>
<dbReference type="PRINTS" id="PR00722">
    <property type="entry name" value="CHYMOTRYPSIN"/>
</dbReference>
<dbReference type="SMART" id="SM00020">
    <property type="entry name" value="Tryp_SPc"/>
    <property type="match status" value="1"/>
</dbReference>